<dbReference type="PROSITE" id="PS51707">
    <property type="entry name" value="CYTH"/>
    <property type="match status" value="1"/>
</dbReference>
<dbReference type="RefSeq" id="WP_131122051.1">
    <property type="nucleotide sequence ID" value="NZ_SIXH01000014.1"/>
</dbReference>
<feature type="domain" description="CYTH" evidence="1">
    <location>
        <begin position="5"/>
        <end position="188"/>
    </location>
</feature>
<evidence type="ECO:0000313" key="2">
    <source>
        <dbReference type="EMBL" id="TBO61118.1"/>
    </source>
</evidence>
<gene>
    <name evidence="2" type="ORF">EYS09_02830</name>
</gene>
<accession>A0A4Q9I0D4</accession>
<dbReference type="CDD" id="cd07890">
    <property type="entry name" value="CYTH-like_AC_IV-like"/>
    <property type="match status" value="1"/>
</dbReference>
<dbReference type="Proteomes" id="UP000292452">
    <property type="component" value="Unassembled WGS sequence"/>
</dbReference>
<dbReference type="InterPro" id="IPR023577">
    <property type="entry name" value="CYTH_domain"/>
</dbReference>
<organism evidence="2 3">
    <name type="scientific">Streptomyces kasugaensis</name>
    <dbReference type="NCBI Taxonomy" id="1946"/>
    <lineage>
        <taxon>Bacteria</taxon>
        <taxon>Bacillati</taxon>
        <taxon>Actinomycetota</taxon>
        <taxon>Actinomycetes</taxon>
        <taxon>Kitasatosporales</taxon>
        <taxon>Streptomycetaceae</taxon>
        <taxon>Streptomyces</taxon>
    </lineage>
</organism>
<dbReference type="EMBL" id="SIXH01000014">
    <property type="protein sequence ID" value="TBO61118.1"/>
    <property type="molecule type" value="Genomic_DNA"/>
</dbReference>
<evidence type="ECO:0000259" key="1">
    <source>
        <dbReference type="PROSITE" id="PS51707"/>
    </source>
</evidence>
<proteinExistence type="predicted"/>
<dbReference type="InterPro" id="IPR008173">
    <property type="entry name" value="Adenylyl_cyclase_CyaB"/>
</dbReference>
<dbReference type="PANTHER" id="PTHR21028">
    <property type="entry name" value="SI:CH211-156B7.4"/>
    <property type="match status" value="1"/>
</dbReference>
<reference evidence="2 3" key="1">
    <citation type="submission" date="2019-02" db="EMBL/GenBank/DDBJ databases">
        <title>Draft Genome Sequence of Streptomyces sp. AM-2504, identified by 16S rRNA comparative analysis as a Streptomyces Kasugaensis strain.</title>
        <authorList>
            <person name="Napolioni V."/>
            <person name="Giuliodori A.M."/>
            <person name="Spurio R."/>
            <person name="Fabbretti A."/>
        </authorList>
    </citation>
    <scope>NUCLEOTIDE SEQUENCE [LARGE SCALE GENOMIC DNA]</scope>
    <source>
        <strain evidence="2 3">AM-2504</strain>
    </source>
</reference>
<dbReference type="Pfam" id="PF01928">
    <property type="entry name" value="CYTH"/>
    <property type="match status" value="1"/>
</dbReference>
<dbReference type="SMART" id="SM01118">
    <property type="entry name" value="CYTH"/>
    <property type="match status" value="1"/>
</dbReference>
<dbReference type="PANTHER" id="PTHR21028:SF2">
    <property type="entry name" value="CYTH DOMAIN-CONTAINING PROTEIN"/>
    <property type="match status" value="1"/>
</dbReference>
<protein>
    <submittedName>
        <fullName evidence="2">CYTH domain-containing protein</fullName>
    </submittedName>
</protein>
<sequence>MANDVTEIERKRALPDDGSAVKSLLTSLGYVGAGPTAEVDVYYTRPDVDYLATVECLRVRRRDGFAEITYKPASDARTHSAADVVAKRETNVVLSGPGQACGAERLLAAIGMRRLVRVEKVRALFRHPELPGVAVSIDTVPGVGTFIETEVNRTDPDGAVALIERIERQLGVADCPPVSLPYRDLVRQAMATG</sequence>
<dbReference type="SUPFAM" id="SSF55154">
    <property type="entry name" value="CYTH-like phosphatases"/>
    <property type="match status" value="1"/>
</dbReference>
<name>A0A4Q9I0D4_STRKA</name>
<evidence type="ECO:0000313" key="3">
    <source>
        <dbReference type="Proteomes" id="UP000292452"/>
    </source>
</evidence>
<keyword evidence="3" id="KW-1185">Reference proteome</keyword>
<comment type="caution">
    <text evidence="2">The sequence shown here is derived from an EMBL/GenBank/DDBJ whole genome shotgun (WGS) entry which is preliminary data.</text>
</comment>
<dbReference type="AlphaFoldDB" id="A0A4Q9I0D4"/>
<dbReference type="InterPro" id="IPR033469">
    <property type="entry name" value="CYTH-like_dom_sf"/>
</dbReference>
<dbReference type="Gene3D" id="2.40.320.10">
    <property type="entry name" value="Hypothetical Protein Pfu-838710-001"/>
    <property type="match status" value="1"/>
</dbReference>